<evidence type="ECO:0000256" key="4">
    <source>
        <dbReference type="ARBA" id="ARBA00023163"/>
    </source>
</evidence>
<feature type="domain" description="HTH lysR-type" evidence="5">
    <location>
        <begin position="1"/>
        <end position="58"/>
    </location>
</feature>
<dbReference type="OrthoDB" id="79118at2"/>
<dbReference type="Gene3D" id="1.10.10.10">
    <property type="entry name" value="Winged helix-like DNA-binding domain superfamily/Winged helix DNA-binding domain"/>
    <property type="match status" value="1"/>
</dbReference>
<dbReference type="CDD" id="cd08414">
    <property type="entry name" value="PBP2_LTTR_aromatics_like"/>
    <property type="match status" value="1"/>
</dbReference>
<evidence type="ECO:0000259" key="5">
    <source>
        <dbReference type="PROSITE" id="PS50931"/>
    </source>
</evidence>
<dbReference type="GO" id="GO:0003677">
    <property type="term" value="F:DNA binding"/>
    <property type="evidence" value="ECO:0007669"/>
    <property type="project" value="UniProtKB-KW"/>
</dbReference>
<dbReference type="InterPro" id="IPR036390">
    <property type="entry name" value="WH_DNA-bd_sf"/>
</dbReference>
<dbReference type="Proteomes" id="UP000272729">
    <property type="component" value="Unassembled WGS sequence"/>
</dbReference>
<gene>
    <name evidence="6" type="ORF">DFJ66_0664</name>
</gene>
<proteinExistence type="inferred from homology"/>
<dbReference type="InterPro" id="IPR000847">
    <property type="entry name" value="LysR_HTH_N"/>
</dbReference>
<dbReference type="InterPro" id="IPR005119">
    <property type="entry name" value="LysR_subst-bd"/>
</dbReference>
<comment type="similarity">
    <text evidence="1">Belongs to the LysR transcriptional regulatory family.</text>
</comment>
<dbReference type="PANTHER" id="PTHR30346:SF0">
    <property type="entry name" value="HCA OPERON TRANSCRIPTIONAL ACTIVATOR HCAR"/>
    <property type="match status" value="1"/>
</dbReference>
<dbReference type="AlphaFoldDB" id="A0A495X1Q7"/>
<keyword evidence="7" id="KW-1185">Reference proteome</keyword>
<dbReference type="Pfam" id="PF03466">
    <property type="entry name" value="LysR_substrate"/>
    <property type="match status" value="1"/>
</dbReference>
<reference evidence="6 7" key="1">
    <citation type="submission" date="2018-10" db="EMBL/GenBank/DDBJ databases">
        <title>Sequencing the genomes of 1000 actinobacteria strains.</title>
        <authorList>
            <person name="Klenk H.-P."/>
        </authorList>
    </citation>
    <scope>NUCLEOTIDE SEQUENCE [LARGE SCALE GENOMIC DNA]</scope>
    <source>
        <strain evidence="6 7">DSM 43911</strain>
    </source>
</reference>
<dbReference type="EMBL" id="RBXR01000001">
    <property type="protein sequence ID" value="RKT67489.1"/>
    <property type="molecule type" value="Genomic_DNA"/>
</dbReference>
<accession>A0A495X1Q7</accession>
<protein>
    <submittedName>
        <fullName evidence="6">LysR family transcriptional regulator</fullName>
    </submittedName>
</protein>
<name>A0A495X1Q7_9PSEU</name>
<dbReference type="SUPFAM" id="SSF53850">
    <property type="entry name" value="Periplasmic binding protein-like II"/>
    <property type="match status" value="1"/>
</dbReference>
<keyword evidence="3" id="KW-0238">DNA-binding</keyword>
<dbReference type="GO" id="GO:0032993">
    <property type="term" value="C:protein-DNA complex"/>
    <property type="evidence" value="ECO:0007669"/>
    <property type="project" value="TreeGrafter"/>
</dbReference>
<dbReference type="RefSeq" id="WP_121217810.1">
    <property type="nucleotide sequence ID" value="NZ_JBIUBA010000019.1"/>
</dbReference>
<dbReference type="PROSITE" id="PS50931">
    <property type="entry name" value="HTH_LYSR"/>
    <property type="match status" value="1"/>
</dbReference>
<dbReference type="Gene3D" id="3.40.190.10">
    <property type="entry name" value="Periplasmic binding protein-like II"/>
    <property type="match status" value="2"/>
</dbReference>
<keyword evidence="4" id="KW-0804">Transcription</keyword>
<evidence type="ECO:0000313" key="7">
    <source>
        <dbReference type="Proteomes" id="UP000272729"/>
    </source>
</evidence>
<evidence type="ECO:0000256" key="3">
    <source>
        <dbReference type="ARBA" id="ARBA00023125"/>
    </source>
</evidence>
<evidence type="ECO:0000313" key="6">
    <source>
        <dbReference type="EMBL" id="RKT67489.1"/>
    </source>
</evidence>
<evidence type="ECO:0000256" key="1">
    <source>
        <dbReference type="ARBA" id="ARBA00009437"/>
    </source>
</evidence>
<dbReference type="GO" id="GO:0003700">
    <property type="term" value="F:DNA-binding transcription factor activity"/>
    <property type="evidence" value="ECO:0007669"/>
    <property type="project" value="InterPro"/>
</dbReference>
<organism evidence="6 7">
    <name type="scientific">Saccharothrix variisporea</name>
    <dbReference type="NCBI Taxonomy" id="543527"/>
    <lineage>
        <taxon>Bacteria</taxon>
        <taxon>Bacillati</taxon>
        <taxon>Actinomycetota</taxon>
        <taxon>Actinomycetes</taxon>
        <taxon>Pseudonocardiales</taxon>
        <taxon>Pseudonocardiaceae</taxon>
        <taxon>Saccharothrix</taxon>
    </lineage>
</organism>
<dbReference type="InterPro" id="IPR036388">
    <property type="entry name" value="WH-like_DNA-bd_sf"/>
</dbReference>
<dbReference type="Pfam" id="PF00126">
    <property type="entry name" value="HTH_1"/>
    <property type="match status" value="1"/>
</dbReference>
<dbReference type="FunFam" id="1.10.10.10:FF:000001">
    <property type="entry name" value="LysR family transcriptional regulator"/>
    <property type="match status" value="1"/>
</dbReference>
<dbReference type="SUPFAM" id="SSF46785">
    <property type="entry name" value="Winged helix' DNA-binding domain"/>
    <property type="match status" value="1"/>
</dbReference>
<sequence length="295" mass="32651">MELRDIEIFLTLAQELHFGRTAERLHITPARVSQSIKQQERRIGTALFERSTRRVRLTPAGRQLQRELDTGYRQIMNGIAAVSAAARGATGTLRLGTMGPQAWMVGEIVELFRTRYPDVHVDHRDINPVTPLAQLRSGEVDVAHLWLPVHEPDLTTGPITHTSPILLMLADSHPYAGRSSLCLEDYGDLTFVSPTAPVPAAMEEAFQPFRTPAGRPIPRGPSVSSWDDQVKAVVSGQAVLAVPAEAARFYAWPNLTYVPVRDAPPVQWAFAWRTAAETPQIRAFAQAAQDHRTTS</sequence>
<evidence type="ECO:0000256" key="2">
    <source>
        <dbReference type="ARBA" id="ARBA00023015"/>
    </source>
</evidence>
<comment type="caution">
    <text evidence="6">The sequence shown here is derived from an EMBL/GenBank/DDBJ whole genome shotgun (WGS) entry which is preliminary data.</text>
</comment>
<dbReference type="PANTHER" id="PTHR30346">
    <property type="entry name" value="TRANSCRIPTIONAL DUAL REGULATOR HCAR-RELATED"/>
    <property type="match status" value="1"/>
</dbReference>
<keyword evidence="2" id="KW-0805">Transcription regulation</keyword>